<feature type="region of interest" description="Disordered" evidence="1">
    <location>
        <begin position="32"/>
        <end position="56"/>
    </location>
</feature>
<dbReference type="InterPro" id="IPR001087">
    <property type="entry name" value="GDSL"/>
</dbReference>
<reference evidence="4" key="1">
    <citation type="submission" date="2017-02" db="EMBL/GenBank/DDBJ databases">
        <authorList>
            <person name="Varghese N."/>
            <person name="Submissions S."/>
        </authorList>
    </citation>
    <scope>NUCLEOTIDE SEQUENCE [LARGE SCALE GENOMIC DNA]</scope>
    <source>
        <strain evidence="4">ATCC 27862</strain>
    </source>
</reference>
<dbReference type="GO" id="GO:0016788">
    <property type="term" value="F:hydrolase activity, acting on ester bonds"/>
    <property type="evidence" value="ECO:0007669"/>
    <property type="project" value="InterPro"/>
</dbReference>
<evidence type="ECO:0000313" key="3">
    <source>
        <dbReference type="EMBL" id="SJZ42849.1"/>
    </source>
</evidence>
<keyword evidence="3" id="KW-0378">Hydrolase</keyword>
<dbReference type="InterPro" id="IPR036514">
    <property type="entry name" value="SGNH_hydro_sf"/>
</dbReference>
<protein>
    <submittedName>
        <fullName evidence="3">GDSL-like Lipase/Acylhydrolase</fullName>
    </submittedName>
</protein>
<feature type="signal peptide" evidence="2">
    <location>
        <begin position="1"/>
        <end position="24"/>
    </location>
</feature>
<dbReference type="PROSITE" id="PS51257">
    <property type="entry name" value="PROKAR_LIPOPROTEIN"/>
    <property type="match status" value="1"/>
</dbReference>
<dbReference type="Gene3D" id="3.40.50.1110">
    <property type="entry name" value="SGNH hydrolase"/>
    <property type="match status" value="1"/>
</dbReference>
<accession>A0A1T4KKA4</accession>
<dbReference type="Proteomes" id="UP000190389">
    <property type="component" value="Unassembled WGS sequence"/>
</dbReference>
<keyword evidence="2" id="KW-0732">Signal</keyword>
<keyword evidence="4" id="KW-1185">Reference proteome</keyword>
<feature type="chain" id="PRO_5012029628" evidence="2">
    <location>
        <begin position="25"/>
        <end position="3667"/>
    </location>
</feature>
<dbReference type="Pfam" id="PF00657">
    <property type="entry name" value="Lipase_GDSL"/>
    <property type="match status" value="1"/>
</dbReference>
<organism evidence="3 4">
    <name type="scientific">Mycoplasmopsis verecunda</name>
    <dbReference type="NCBI Taxonomy" id="171291"/>
    <lineage>
        <taxon>Bacteria</taxon>
        <taxon>Bacillati</taxon>
        <taxon>Mycoplasmatota</taxon>
        <taxon>Mycoplasmoidales</taxon>
        <taxon>Metamycoplasmataceae</taxon>
        <taxon>Mycoplasmopsis</taxon>
    </lineage>
</organism>
<sequence length="3667" mass="412817">MKKNKLLVSTGLLAFIGASALLSASCKAPGSSPAISSSDPLNHHLTKPGSINPIKPKEPSKILPGDKPIELPLPVQGDDVITLRAKSPNFIAKDQKIKYVALGDSITAGFDGGLLQDYPGSLKDGKIEGASYPAFLSQLLNQDGRVESFQNFAASGSRAIDWIKMFDAQYQNPFSDEPSWDKLDHTFAGRLGFGKFKSGYAQEIAQQSKQALADANLVTFSLGANDFFFLLIKHVSQNKPMEIINELKKPHPDYLKIYKFVHDALDLTIPELANRVQVLAEKIAELAPKANINIVMYPMPMSGIKKALDDFIRNLVKADLPIDPVVLLLEQINLPYKQIASAFTQKYGKDNRISVVNAYNPTYWSAHSADLSDVYFDIHPNTYGYKKLAMDMYLKLTNPSILLKNYDPNFDFTQDFLETDATILKYQIEVDKTPAEVIGANTKQYLDNNDAFLTEINKTRSPYNYGERVLRMSQTFKNISTEVIQAVTNTSIYKELDPEGKLTNVILDPENDGANGFGSIVQEIINEKILQKIIGDFQAELTEKNKKGELVLTDIPKILIKHVINEENLFKLINALAKSKFINHNKERLSDGITTVINNLFKKFQDTIANGIVSALNTNLEKFGINPGDVKLLLIDIINSSNLNNILNALVTTFIRQSERFQTVSNYPELVKAFISDDEMIEKLSNSLSDFVWTTLNNPALKSALRKIAWEQITKHHLDHNLTEQGSDKLVDSVLDNVINFRGEKTDKFISDFIKFFFLNMRETEFNKLDIALVNALNQAFNTLVTDGDGISLSPLKVIDIFADTKIISNNVAFIKQLVQNIIDQAPNLNLADVIVKLLPPSVSQYVPADGVKILFNILVSNENSRAILREILNGVIDSFDTFQGSKDFGELFQKLLKSINLDTIKTNVTSLANDLLTQDTIKDTIITLLRKILENLKEQTRITDSEISSFLTDFKAEAFPIIKQLNTLNPIIDKLFELLEAIKNSTNPLVDFNKLPSELIEVAKKAVFTDPWSLINKVLDSNLITHNKEFVKKLAKFFIIQANQDNALIKQIKSLLINAISAAKLDDLIDKDEVITVLGKILDNQQTTKLLPIAIDFLVDNLDIVKLAQNPKELVAKLLQNKAFKQILNQNIKPILINLTSDLQINKTLAKVIRKLATDNWINIEDNYLPVFNKLVSHTWNNVLWNKQGAINVINAVVDFVADNNYNLEELIAKLPSVVLSNINIDAFLLTKGLFTLPLEKNEYKLYKEFLDSLLNQLQTLARNKDTFVSRLVEKIPVPSQIAKYQVTAQEIQVLALRILQSDSLNKFGKSFTQFVIDNQDKFKQAQNWSDFVLIPLSDVEFIKTIKPIAVSAINKAKNQSEFGVIKKTLVAYGNEYLLNNESISWLFKSKSSPDAAKLKELLSSLYDLVMQYETELNIIDTLFVGLEEFAKDGNATTFEALGQKVIAEFKKLFDKQHLETNIIKLLHLFGKTLISKHGSYIEEIIQNLYNKLATDEKFVKQIYEVIPLKTRDNIAKYITYEQINDFVKFLLNNKDFKDVFNKELKIVLSTLNEFKAINSFEDLLKVVIKKIDFDSIHQQIQNFIQATLNDAAIKQHIKDVTINIIKRQFRDIYVNQKAQGSELNYTEQFVSDVIDNILPLGKDLDLYNPILSYIFTALNKAKESENIIEFVKTIPNEILNIVKSKFNNNPKEFIIKVLDSPIIVNNKEYLKVVAKALLNKYIATPAVKNLISNLIDSKSKEIEKYANTEHIKSLILDIVQNANTANLISKAIDSVLSIQDLKSLVNNPLNTIFNVLKSSEILNSNNEIVALIKLALQHNAISDLLQTYVNKYLINQGFLTDENKLPIGFFDAIRKSLNDFIFDNPKFLSQIISLAKESILASNNFAEFANKFAAKIPSLFNLSDYSLVKLLLNSNIWNYKEQLLAIVDKLFDKHNGLYDSILPKLQTLIPVDKLANALQIQNKEQVSNVINQIISSSDFKAIAHESLKAIVNSVNNDNNELSLAKADSYNDLVKALVKNNTYVRTIKPYVINLVNIGIKESGLLEIIQKVISQALQKEDLAFIFNGISSEELQSLIKNIIGIYDVIDKNFGVSDLIFETLISHIRVNGTNFTKLNIFGVLKSLFTDNANNPEFEAKVAKTLASIASSELFTTNKPQISKILDNVFGNLSKSEDLSSVPEWVQRYGTNGPRKAIELANSIIKLIPQGTRDKIFNNVTQSNFEKILVFILTNNNFQTAVTQGVRNVVENINQYSSVTSYADIIKTTVSMVDLDTLKQSIIGFSNDLLSNSTLKDLLEDTIYRALRNIGVNVDSYSEAKKAAIKALSQNAKAIVDNLELLTPIIEIIFNGIKTASAQENQEQLLASLSLIPQQIAKLVDTNVKANPKKFISRMLNIQFVKNNYTSYIEIVQDVFYALRNSGQLQELVSNLINSLGNNAVFNYISKDNLVSLINLIIGKVSKNGDTVSVDKPSDFDTLLNTYLDEIKKPEFFNQLHVENISTYQPIKFISIINDNEALRNTFTKNISSIIDRVIKSNEFSDVVTDVTNNLAKIFRIDLGDVDRTKLTKELMTDLVSYLHNTHILESTIQNILLSILEVSQSEHQDKGFREKLQLALELFGQEMKKLINFKKYKYVQAIFENAHSLVTNKTDLIKVVDVIYDDISQRDEVINKIITVSGLGNILDKFDISYQVANLENNPLDTSGEAIELIKEILNLPDAKNTLHIVLQHVLEQNNWAKYEAIKVTTDDNDSESSAADKEAYSKLIKVLVSDNEFKQSLISSIRKWIYQINKSDNFAKVLAKIAHKVIINIDFDKMKATLPGIPLADGELATSAPDITTFPIKDLFKGISNPEALITTLIKNFNEIDAALDLIPQLFEGLIETVSQNGIDTNGSKIASKLLSVLKEIAFKPNFQAKLIQAMKSNINYVNEHKLNNDVKSFFTNLTKFVTSNISFGSLIWKAVPKEANWMKQLIEKLQLSENDLVGLGVNFIYLIDQFVNHPKVPELINKLSEWYLANPNEIDGVNDIYTGLKKFLNVYDNSQFITQNITELAKSIFNDNKYARTIAHFIVNKSLKFLGLDYSNDAESKARLDKIVDLFVNNTGTLLDETETFKSIFTSIVDTIKKTNNLDEFLSQVSGAIFKGLGFTEFATAKKFLKTSIIKDNKNDIFTIVSELIDKIFNTGIQGEKGKIKELIYTFNVSSILMKALVPAERLNTIDSSKKQSIINNINAMLVEAIGQPSLAKLLTTLLKDIFDRIDVYTNDNHTSYSSMLNELFKSPSERDIKASIKEWFTLILANTDNIISNGAAEILQSMLMKSGFNFNTGDDLKIIQEIIAGLMKTLASTTELEEIIDGIYKTIQATNFEQSSNTSKDLTNAIIKGILSVITTPDGRDISLIKILNKNVFLQKLLINIQPVTYVKFINRLFESSSLEKNTGMYAALKSILDIPIPGQENKPNNNASQPAVDDGKQLQNEIKLGFKFDVSIFDVVGKFKGLIKEIFYPMFVYQLQQVSDGKIDPDGKEYYRSEGFKAMFRMSGMLLSIIKHKVNSNSLFWGYSPVTIERMVNDGTGDAYLAMMSKFNAQYSKLNYNQKKAIGSDGGRGYNKEYVFGNTSNGTSASNYWTDQLLAYIYWGNDTNIDRHNKPTKILDIYFKALENGYLKPHGWNFKNK</sequence>
<proteinExistence type="predicted"/>
<evidence type="ECO:0000256" key="1">
    <source>
        <dbReference type="SAM" id="MobiDB-lite"/>
    </source>
</evidence>
<evidence type="ECO:0000313" key="4">
    <source>
        <dbReference type="Proteomes" id="UP000190389"/>
    </source>
</evidence>
<dbReference type="STRING" id="171291.SAMN02745154_00081"/>
<evidence type="ECO:0000256" key="2">
    <source>
        <dbReference type="SAM" id="SignalP"/>
    </source>
</evidence>
<dbReference type="RefSeq" id="WP_078746831.1">
    <property type="nucleotide sequence ID" value="NZ_CP137850.1"/>
</dbReference>
<dbReference type="SUPFAM" id="SSF52266">
    <property type="entry name" value="SGNH hydrolase"/>
    <property type="match status" value="1"/>
</dbReference>
<dbReference type="EMBL" id="FUXF01000003">
    <property type="protein sequence ID" value="SJZ42849.1"/>
    <property type="molecule type" value="Genomic_DNA"/>
</dbReference>
<dbReference type="OrthoDB" id="399880at2"/>
<name>A0A1T4KKA4_9BACT</name>
<gene>
    <name evidence="3" type="ORF">SAMN02745154_00081</name>
</gene>